<dbReference type="GO" id="GO:0007129">
    <property type="term" value="P:homologous chromosome pairing at meiosis"/>
    <property type="evidence" value="ECO:0007669"/>
    <property type="project" value="TreeGrafter"/>
</dbReference>
<dbReference type="GO" id="GO:0019789">
    <property type="term" value="F:SUMO transferase activity"/>
    <property type="evidence" value="ECO:0007669"/>
    <property type="project" value="InterPro"/>
</dbReference>
<reference evidence="6" key="1">
    <citation type="journal article" date="2016" name="Sci. Rep.">
        <title>Molecular characterization of firefly nuptial gifts: a multi-omics approach sheds light on postcopulatory sexual selection.</title>
        <authorList>
            <person name="Al-Wathiqui N."/>
            <person name="Fallon T.R."/>
            <person name="South A."/>
            <person name="Weng J.K."/>
            <person name="Lewis S.M."/>
        </authorList>
    </citation>
    <scope>NUCLEOTIDE SEQUENCE</scope>
</reference>
<evidence type="ECO:0000259" key="5">
    <source>
        <dbReference type="PROSITE" id="PS50089"/>
    </source>
</evidence>
<dbReference type="InterPro" id="IPR001841">
    <property type="entry name" value="Znf_RING"/>
</dbReference>
<dbReference type="GO" id="GO:0016925">
    <property type="term" value="P:protein sumoylation"/>
    <property type="evidence" value="ECO:0007669"/>
    <property type="project" value="TreeGrafter"/>
</dbReference>
<proteinExistence type="predicted"/>
<dbReference type="PANTHER" id="PTHR22663">
    <property type="entry name" value="RING FINGER PROTEIN NARYA-RELATED"/>
    <property type="match status" value="1"/>
</dbReference>
<keyword evidence="3" id="KW-0469">Meiosis</keyword>
<evidence type="ECO:0000256" key="3">
    <source>
        <dbReference type="ARBA" id="ARBA00023254"/>
    </source>
</evidence>
<keyword evidence="1 4" id="KW-0479">Metal-binding</keyword>
<evidence type="ECO:0000256" key="2">
    <source>
        <dbReference type="ARBA" id="ARBA00022833"/>
    </source>
</evidence>
<dbReference type="InterPro" id="IPR042123">
    <property type="entry name" value="Zip3/RNF212-like"/>
</dbReference>
<dbReference type="PANTHER" id="PTHR22663:SF17">
    <property type="entry name" value="RING FINGER PROTEIN NARYA-RELATED"/>
    <property type="match status" value="1"/>
</dbReference>
<dbReference type="PROSITE" id="PS50089">
    <property type="entry name" value="ZF_RING_2"/>
    <property type="match status" value="1"/>
</dbReference>
<dbReference type="Pfam" id="PF14634">
    <property type="entry name" value="zf-RING_5"/>
    <property type="match status" value="1"/>
</dbReference>
<dbReference type="EMBL" id="GEZM01018979">
    <property type="protein sequence ID" value="JAV89941.1"/>
    <property type="molecule type" value="Transcribed_RNA"/>
</dbReference>
<name>A0A1Y1N005_PHOPY</name>
<feature type="domain" description="RING-type" evidence="5">
    <location>
        <begin position="8"/>
        <end position="48"/>
    </location>
</feature>
<accession>A0A1Y1N005</accession>
<dbReference type="GO" id="GO:0000795">
    <property type="term" value="C:synaptonemal complex"/>
    <property type="evidence" value="ECO:0007669"/>
    <property type="project" value="InterPro"/>
</dbReference>
<dbReference type="GO" id="GO:0007131">
    <property type="term" value="P:reciprocal meiotic recombination"/>
    <property type="evidence" value="ECO:0007669"/>
    <property type="project" value="InterPro"/>
</dbReference>
<dbReference type="GO" id="GO:0008270">
    <property type="term" value="F:zinc ion binding"/>
    <property type="evidence" value="ECO:0007669"/>
    <property type="project" value="UniProtKB-KW"/>
</dbReference>
<dbReference type="Gene3D" id="3.30.40.10">
    <property type="entry name" value="Zinc/RING finger domain, C3HC4 (zinc finger)"/>
    <property type="match status" value="1"/>
</dbReference>
<dbReference type="EMBL" id="GEZM01018974">
    <property type="protein sequence ID" value="JAV89946.1"/>
    <property type="molecule type" value="Transcribed_RNA"/>
</dbReference>
<dbReference type="SUPFAM" id="SSF57850">
    <property type="entry name" value="RING/U-box"/>
    <property type="match status" value="1"/>
</dbReference>
<dbReference type="InterPro" id="IPR013083">
    <property type="entry name" value="Znf_RING/FYVE/PHD"/>
</dbReference>
<sequence length="211" mass="24145">MAEFIVNCNLCLLRYSPNVSFYVTTCGHMKCEPCTAKSDDKTKCAVCKSPAQLIPINNNLNPEMLPFFRPLSYSVDQAKQISKFQDQNKTIIIKNLKNKCKFVKGEMVKCYGALHDLKRENASLHLQLQVISIESLIFKVTFAEYAESRIWKQIGTEQTSDISYIRLFGVLIDFFHSAECSRKQPHAIPSIDDTLDQFFAYRNSHERASTV</sequence>
<keyword evidence="2" id="KW-0862">Zinc</keyword>
<keyword evidence="1 4" id="KW-0863">Zinc-finger</keyword>
<evidence type="ECO:0000256" key="1">
    <source>
        <dbReference type="ARBA" id="ARBA00022771"/>
    </source>
</evidence>
<dbReference type="EMBL" id="GEZM01018975">
    <property type="protein sequence ID" value="JAV89945.1"/>
    <property type="molecule type" value="Transcribed_RNA"/>
</dbReference>
<evidence type="ECO:0000313" key="6">
    <source>
        <dbReference type="EMBL" id="JAV89945.1"/>
    </source>
</evidence>
<organism evidence="6">
    <name type="scientific">Photinus pyralis</name>
    <name type="common">Common eastern firefly</name>
    <name type="synonym">Lampyris pyralis</name>
    <dbReference type="NCBI Taxonomy" id="7054"/>
    <lineage>
        <taxon>Eukaryota</taxon>
        <taxon>Metazoa</taxon>
        <taxon>Ecdysozoa</taxon>
        <taxon>Arthropoda</taxon>
        <taxon>Hexapoda</taxon>
        <taxon>Insecta</taxon>
        <taxon>Pterygota</taxon>
        <taxon>Neoptera</taxon>
        <taxon>Endopterygota</taxon>
        <taxon>Coleoptera</taxon>
        <taxon>Polyphaga</taxon>
        <taxon>Elateriformia</taxon>
        <taxon>Elateroidea</taxon>
        <taxon>Lampyridae</taxon>
        <taxon>Lampyrinae</taxon>
        <taxon>Photinus</taxon>
    </lineage>
</organism>
<protein>
    <recommendedName>
        <fullName evidence="5">RING-type domain-containing protein</fullName>
    </recommendedName>
</protein>
<dbReference type="AlphaFoldDB" id="A0A1Y1N005"/>
<evidence type="ECO:0000256" key="4">
    <source>
        <dbReference type="PROSITE-ProRule" id="PRU00175"/>
    </source>
</evidence>